<organism evidence="1 2">
    <name type="scientific">Trichinella nelsoni</name>
    <dbReference type="NCBI Taxonomy" id="6336"/>
    <lineage>
        <taxon>Eukaryota</taxon>
        <taxon>Metazoa</taxon>
        <taxon>Ecdysozoa</taxon>
        <taxon>Nematoda</taxon>
        <taxon>Enoplea</taxon>
        <taxon>Dorylaimia</taxon>
        <taxon>Trichinellida</taxon>
        <taxon>Trichinellidae</taxon>
        <taxon>Trichinella</taxon>
    </lineage>
</organism>
<dbReference type="AlphaFoldDB" id="A0A0V0RQ90"/>
<keyword evidence="2" id="KW-1185">Reference proteome</keyword>
<accession>A0A0V0RQ90</accession>
<evidence type="ECO:0000313" key="1">
    <source>
        <dbReference type="EMBL" id="KRX16649.1"/>
    </source>
</evidence>
<evidence type="ECO:0000313" key="2">
    <source>
        <dbReference type="Proteomes" id="UP000054630"/>
    </source>
</evidence>
<comment type="caution">
    <text evidence="1">The sequence shown here is derived from an EMBL/GenBank/DDBJ whole genome shotgun (WGS) entry which is preliminary data.</text>
</comment>
<gene>
    <name evidence="1" type="ORF">T07_10466</name>
</gene>
<sequence>MEKTIAIVHHITVTDRNLQLIAVANIMTFGMGKNDSLLSVDQQKTDMYLCQKLHCDMQPVAFSLLAMLTSSSIHRKVKQVSFNI</sequence>
<dbReference type="Proteomes" id="UP000054630">
    <property type="component" value="Unassembled WGS sequence"/>
</dbReference>
<reference evidence="1 2" key="1">
    <citation type="submission" date="2015-01" db="EMBL/GenBank/DDBJ databases">
        <title>Evolution of Trichinella species and genotypes.</title>
        <authorList>
            <person name="Korhonen P.K."/>
            <person name="Edoardo P."/>
            <person name="Giuseppe L.R."/>
            <person name="Gasser R.B."/>
        </authorList>
    </citation>
    <scope>NUCLEOTIDE SEQUENCE [LARGE SCALE GENOMIC DNA]</scope>
    <source>
        <strain evidence="1">ISS37</strain>
    </source>
</reference>
<proteinExistence type="predicted"/>
<protein>
    <submittedName>
        <fullName evidence="1">Uncharacterized protein</fullName>
    </submittedName>
</protein>
<name>A0A0V0RQ90_9BILA</name>
<dbReference type="EMBL" id="JYDL01000102">
    <property type="protein sequence ID" value="KRX16649.1"/>
    <property type="molecule type" value="Genomic_DNA"/>
</dbReference>